<keyword evidence="2" id="KW-1185">Reference proteome</keyword>
<protein>
    <submittedName>
        <fullName evidence="1">Uncharacterized protein</fullName>
    </submittedName>
</protein>
<dbReference type="AlphaFoldDB" id="A0A7J5D5L3"/>
<accession>A0A7J5D5L3</accession>
<comment type="caution">
    <text evidence="1">The sequence shown here is derived from an EMBL/GenBank/DDBJ whole genome shotgun (WGS) entry which is preliminary data.</text>
</comment>
<proteinExistence type="predicted"/>
<evidence type="ECO:0000313" key="2">
    <source>
        <dbReference type="Proteomes" id="UP000442990"/>
    </source>
</evidence>
<dbReference type="RefSeq" id="WP_151473714.1">
    <property type="nucleotide sequence ID" value="NZ_WBKG01000043.1"/>
</dbReference>
<reference evidence="1 2" key="1">
    <citation type="submission" date="2019-09" db="EMBL/GenBank/DDBJ databases">
        <title>Isolation and identification of active actinomycetes.</title>
        <authorList>
            <person name="Yu Z."/>
            <person name="Han C."/>
            <person name="Yu B."/>
        </authorList>
    </citation>
    <scope>NUCLEOTIDE SEQUENCE [LARGE SCALE GENOMIC DNA]</scope>
    <source>
        <strain evidence="1 2">NEAU-H2</strain>
    </source>
</reference>
<name>A0A7J5D5L3_9ACTN</name>
<sequence length="92" mass="9832">MSTDSPTIPADVAAHVLSHFGRGGYPAGDWAESLISLIDRADMANRAKLLATFPEHGRAVLLAKYDEEGIATLQRIARGETVAVDSNPNVPF</sequence>
<gene>
    <name evidence="1" type="ORF">F8144_36480</name>
</gene>
<organism evidence="1 2">
    <name type="scientific">Streptomyces triticiradicis</name>
    <dbReference type="NCBI Taxonomy" id="2651189"/>
    <lineage>
        <taxon>Bacteria</taxon>
        <taxon>Bacillati</taxon>
        <taxon>Actinomycetota</taxon>
        <taxon>Actinomycetes</taxon>
        <taxon>Kitasatosporales</taxon>
        <taxon>Streptomycetaceae</taxon>
        <taxon>Streptomyces</taxon>
    </lineage>
</organism>
<dbReference type="EMBL" id="WBKG01000043">
    <property type="protein sequence ID" value="KAB1979264.1"/>
    <property type="molecule type" value="Genomic_DNA"/>
</dbReference>
<dbReference type="Proteomes" id="UP000442990">
    <property type="component" value="Unassembled WGS sequence"/>
</dbReference>
<evidence type="ECO:0000313" key="1">
    <source>
        <dbReference type="EMBL" id="KAB1979264.1"/>
    </source>
</evidence>